<reference evidence="9 10" key="1">
    <citation type="journal article" date="2016" name="Genome Biol. Evol.">
        <title>Draft genome sequence of an aflatoxigenic Aspergillus species, A. bombycis.</title>
        <authorList>
            <person name="Moore G.G."/>
            <person name="Mack B.M."/>
            <person name="Beltz S.B."/>
            <person name="Gilbert M.K."/>
        </authorList>
    </citation>
    <scope>NUCLEOTIDE SEQUENCE [LARGE SCALE GENOMIC DNA]</scope>
    <source>
        <strain evidence="10">NRRL 26010</strain>
    </source>
</reference>
<dbReference type="STRING" id="109264.A0A1F7ZI92"/>
<organism evidence="9 10">
    <name type="scientific">Aspergillus bombycis</name>
    <dbReference type="NCBI Taxonomy" id="109264"/>
    <lineage>
        <taxon>Eukaryota</taxon>
        <taxon>Fungi</taxon>
        <taxon>Dikarya</taxon>
        <taxon>Ascomycota</taxon>
        <taxon>Pezizomycotina</taxon>
        <taxon>Eurotiomycetes</taxon>
        <taxon>Eurotiomycetidae</taxon>
        <taxon>Eurotiales</taxon>
        <taxon>Aspergillaceae</taxon>
        <taxon>Aspergillus</taxon>
    </lineage>
</organism>
<keyword evidence="3" id="KW-0285">Flavoprotein</keyword>
<dbReference type="GO" id="GO:0003884">
    <property type="term" value="F:D-amino-acid oxidase activity"/>
    <property type="evidence" value="ECO:0007669"/>
    <property type="project" value="InterPro"/>
</dbReference>
<dbReference type="SUPFAM" id="SSF51971">
    <property type="entry name" value="Nucleotide-binding domain"/>
    <property type="match status" value="1"/>
</dbReference>
<sequence length="418" mass="45984">MTPSTPFHLNSDLSAGPDPLRKPAPNAPHVLVIGAGVTGLTTTWHLLDTGYHVTIISKEWASYGRTQRLTSQVAGALWELPPTQCGGVRLTDQELTEADLKTAQRWALESYVIYEKLAANAELARAFGVRMPLCASFHTYHVQDDEPTHAKMEVARRLAPGQFHWGIELAGKYGVDVSSNGGMKDAYEHPAPVIDTDVAMAFLMRLVRSKGARMYTDSIVGDLRDQESHLLTTYRADAIVNASGLGAREIASDPRAHSLRGGILRVVNDGSDFPKIESSIIVAADEDADGKYIDIAFIVPRSDDTLVLGSIEQAHEMNLDLTPNSPVIQRMRKRCEDLVPVLKNARLDPQYPFAQGLRPYRNSQIRIEREGRKTLAGQDSRIIHCYGHGGAGWSLAFGTSKACLEVVEEVVRKHTSRL</sequence>
<dbReference type="EMBL" id="LYCR01000259">
    <property type="protein sequence ID" value="OGM39170.1"/>
    <property type="molecule type" value="Genomic_DNA"/>
</dbReference>
<evidence type="ECO:0000256" key="1">
    <source>
        <dbReference type="ARBA" id="ARBA00001974"/>
    </source>
</evidence>
<evidence type="ECO:0000313" key="10">
    <source>
        <dbReference type="Proteomes" id="UP000179179"/>
    </source>
</evidence>
<dbReference type="GO" id="GO:0005737">
    <property type="term" value="C:cytoplasm"/>
    <property type="evidence" value="ECO:0007669"/>
    <property type="project" value="TreeGrafter"/>
</dbReference>
<dbReference type="PANTHER" id="PTHR11530">
    <property type="entry name" value="D-AMINO ACID OXIDASE"/>
    <property type="match status" value="1"/>
</dbReference>
<dbReference type="PANTHER" id="PTHR11530:SF25">
    <property type="entry name" value="FAD DEPENDENT OXIDOREDUCTASE DOMAIN-CONTAINING PROTEIN"/>
    <property type="match status" value="1"/>
</dbReference>
<dbReference type="RefSeq" id="XP_022382888.1">
    <property type="nucleotide sequence ID" value="XM_022539355.1"/>
</dbReference>
<keyword evidence="10" id="KW-1185">Reference proteome</keyword>
<keyword evidence="5" id="KW-0560">Oxidoreductase</keyword>
<gene>
    <name evidence="9" type="ORF">ABOM_012228</name>
</gene>
<evidence type="ECO:0000256" key="2">
    <source>
        <dbReference type="ARBA" id="ARBA00006730"/>
    </source>
</evidence>
<dbReference type="InterPro" id="IPR023209">
    <property type="entry name" value="DAO"/>
</dbReference>
<dbReference type="Gene3D" id="3.30.9.10">
    <property type="entry name" value="D-Amino Acid Oxidase, subunit A, domain 2"/>
    <property type="match status" value="1"/>
</dbReference>
<feature type="region of interest" description="Disordered" evidence="7">
    <location>
        <begin position="1"/>
        <end position="21"/>
    </location>
</feature>
<accession>A0A1F7ZI92</accession>
<evidence type="ECO:0000256" key="5">
    <source>
        <dbReference type="ARBA" id="ARBA00023002"/>
    </source>
</evidence>
<dbReference type="GO" id="GO:0071949">
    <property type="term" value="F:FAD binding"/>
    <property type="evidence" value="ECO:0007669"/>
    <property type="project" value="InterPro"/>
</dbReference>
<comment type="cofactor">
    <cofactor evidence="1 6">
        <name>FAD</name>
        <dbReference type="ChEBI" id="CHEBI:57692"/>
    </cofactor>
</comment>
<dbReference type="AlphaFoldDB" id="A0A1F7ZI92"/>
<dbReference type="PIRSF" id="PIRSF000189">
    <property type="entry name" value="D-aa_oxidase"/>
    <property type="match status" value="1"/>
</dbReference>
<feature type="domain" description="FAD dependent oxidoreductase" evidence="8">
    <location>
        <begin position="30"/>
        <end position="402"/>
    </location>
</feature>
<comment type="similarity">
    <text evidence="2">Belongs to the DAMOX/DASOX family.</text>
</comment>
<protein>
    <submittedName>
        <fullName evidence="9">D-amino acid oxidase</fullName>
    </submittedName>
</protein>
<evidence type="ECO:0000259" key="8">
    <source>
        <dbReference type="Pfam" id="PF01266"/>
    </source>
</evidence>
<evidence type="ECO:0000256" key="4">
    <source>
        <dbReference type="ARBA" id="ARBA00022827"/>
    </source>
</evidence>
<dbReference type="Pfam" id="PF01266">
    <property type="entry name" value="DAO"/>
    <property type="match status" value="1"/>
</dbReference>
<dbReference type="GeneID" id="34455617"/>
<feature type="compositionally biased region" description="Polar residues" evidence="7">
    <location>
        <begin position="1"/>
        <end position="13"/>
    </location>
</feature>
<keyword evidence="4 6" id="KW-0274">FAD</keyword>
<dbReference type="InterPro" id="IPR006076">
    <property type="entry name" value="FAD-dep_OxRdtase"/>
</dbReference>
<name>A0A1F7ZI92_9EURO</name>
<feature type="binding site" evidence="6">
    <location>
        <position position="358"/>
    </location>
    <ligand>
        <name>D-dopa</name>
        <dbReference type="ChEBI" id="CHEBI:149689"/>
    </ligand>
</feature>
<dbReference type="SUPFAM" id="SSF54373">
    <property type="entry name" value="FAD-linked reductases, C-terminal domain"/>
    <property type="match status" value="1"/>
</dbReference>
<feature type="binding site" evidence="6">
    <location>
        <begin position="70"/>
        <end position="71"/>
    </location>
    <ligand>
        <name>FAD</name>
        <dbReference type="ChEBI" id="CHEBI:57692"/>
    </ligand>
</feature>
<dbReference type="Gene3D" id="3.40.50.720">
    <property type="entry name" value="NAD(P)-binding Rossmann-like Domain"/>
    <property type="match status" value="1"/>
</dbReference>
<evidence type="ECO:0000256" key="3">
    <source>
        <dbReference type="ARBA" id="ARBA00022630"/>
    </source>
</evidence>
<evidence type="ECO:0000256" key="7">
    <source>
        <dbReference type="SAM" id="MobiDB-lite"/>
    </source>
</evidence>
<feature type="binding site" evidence="6">
    <location>
        <position position="390"/>
    </location>
    <ligand>
        <name>D-dopa</name>
        <dbReference type="ChEBI" id="CHEBI:149689"/>
    </ligand>
</feature>
<evidence type="ECO:0000313" key="9">
    <source>
        <dbReference type="EMBL" id="OGM39170.1"/>
    </source>
</evidence>
<proteinExistence type="inferred from homology"/>
<comment type="caution">
    <text evidence="9">The sequence shown here is derived from an EMBL/GenBank/DDBJ whole genome shotgun (WGS) entry which is preliminary data.</text>
</comment>
<evidence type="ECO:0000256" key="6">
    <source>
        <dbReference type="PIRSR" id="PIRSR000189-1"/>
    </source>
</evidence>
<dbReference type="Proteomes" id="UP000179179">
    <property type="component" value="Unassembled WGS sequence"/>
</dbReference>
<dbReference type="OrthoDB" id="2015447at2759"/>
<dbReference type="GO" id="GO:0019478">
    <property type="term" value="P:D-amino acid catabolic process"/>
    <property type="evidence" value="ECO:0007669"/>
    <property type="project" value="TreeGrafter"/>
</dbReference>